<protein>
    <submittedName>
        <fullName evidence="1">Uncharacterized protein</fullName>
    </submittedName>
</protein>
<dbReference type="Pfam" id="PF21785">
    <property type="entry name" value="Bflower_2"/>
    <property type="match status" value="1"/>
</dbReference>
<organism evidence="1 2">
    <name type="scientific">Candidatus Staskawiczbacteria bacterium RIFCSPHIGHO2_01_FULL_41_41</name>
    <dbReference type="NCBI Taxonomy" id="1802203"/>
    <lineage>
        <taxon>Bacteria</taxon>
        <taxon>Candidatus Staskawicziibacteriota</taxon>
    </lineage>
</organism>
<accession>A0A1G2HVU3</accession>
<dbReference type="Proteomes" id="UP000178774">
    <property type="component" value="Unassembled WGS sequence"/>
</dbReference>
<gene>
    <name evidence="1" type="ORF">A2822_00510</name>
</gene>
<proteinExistence type="predicted"/>
<reference evidence="1 2" key="1">
    <citation type="journal article" date="2016" name="Nat. Commun.">
        <title>Thousands of microbial genomes shed light on interconnected biogeochemical processes in an aquifer system.</title>
        <authorList>
            <person name="Anantharaman K."/>
            <person name="Brown C.T."/>
            <person name="Hug L.A."/>
            <person name="Sharon I."/>
            <person name="Castelle C.J."/>
            <person name="Probst A.J."/>
            <person name="Thomas B.C."/>
            <person name="Singh A."/>
            <person name="Wilkins M.J."/>
            <person name="Karaoz U."/>
            <person name="Brodie E.L."/>
            <person name="Williams K.H."/>
            <person name="Hubbard S.S."/>
            <person name="Banfield J.F."/>
        </authorList>
    </citation>
    <scope>NUCLEOTIDE SEQUENCE [LARGE SCALE GENOMIC DNA]</scope>
</reference>
<evidence type="ECO:0000313" key="1">
    <source>
        <dbReference type="EMBL" id="OGZ66664.1"/>
    </source>
</evidence>
<sequence>MSDILDIDGYKIGSISEDGKVHNKKGYAIGRVSIDGNVFNASGGKVGTFKPDGHVYKMGEYVGDVKTDGKVYDNDEDYVGRVKGEHIISGGAALLLLII</sequence>
<dbReference type="InterPro" id="IPR048910">
    <property type="entry name" value="Bflower_2"/>
</dbReference>
<comment type="caution">
    <text evidence="1">The sequence shown here is derived from an EMBL/GenBank/DDBJ whole genome shotgun (WGS) entry which is preliminary data.</text>
</comment>
<dbReference type="AlphaFoldDB" id="A0A1G2HVU3"/>
<evidence type="ECO:0000313" key="2">
    <source>
        <dbReference type="Proteomes" id="UP000178774"/>
    </source>
</evidence>
<dbReference type="EMBL" id="MHOP01000002">
    <property type="protein sequence ID" value="OGZ66664.1"/>
    <property type="molecule type" value="Genomic_DNA"/>
</dbReference>
<name>A0A1G2HVU3_9BACT</name>